<feature type="non-terminal residue" evidence="1">
    <location>
        <position position="246"/>
    </location>
</feature>
<organism evidence="1 2">
    <name type="scientific">Racocetra persica</name>
    <dbReference type="NCBI Taxonomy" id="160502"/>
    <lineage>
        <taxon>Eukaryota</taxon>
        <taxon>Fungi</taxon>
        <taxon>Fungi incertae sedis</taxon>
        <taxon>Mucoromycota</taxon>
        <taxon>Glomeromycotina</taxon>
        <taxon>Glomeromycetes</taxon>
        <taxon>Diversisporales</taxon>
        <taxon>Gigasporaceae</taxon>
        <taxon>Racocetra</taxon>
    </lineage>
</organism>
<evidence type="ECO:0000313" key="2">
    <source>
        <dbReference type="Proteomes" id="UP000789920"/>
    </source>
</evidence>
<accession>A0ACA9SGU6</accession>
<evidence type="ECO:0000313" key="1">
    <source>
        <dbReference type="EMBL" id="CAG8839437.1"/>
    </source>
</evidence>
<keyword evidence="2" id="KW-1185">Reference proteome</keyword>
<protein>
    <submittedName>
        <fullName evidence="1">25733_t:CDS:1</fullName>
    </submittedName>
</protein>
<name>A0ACA9SGU6_9GLOM</name>
<dbReference type="EMBL" id="CAJVQC010123579">
    <property type="protein sequence ID" value="CAG8839437.1"/>
    <property type="molecule type" value="Genomic_DNA"/>
</dbReference>
<gene>
    <name evidence="1" type="ORF">RPERSI_LOCUS31046</name>
</gene>
<proteinExistence type="predicted"/>
<dbReference type="Proteomes" id="UP000789920">
    <property type="component" value="Unassembled WGS sequence"/>
</dbReference>
<feature type="non-terminal residue" evidence="1">
    <location>
        <position position="1"/>
    </location>
</feature>
<comment type="caution">
    <text evidence="1">The sequence shown here is derived from an EMBL/GenBank/DDBJ whole genome shotgun (WGS) entry which is preliminary data.</text>
</comment>
<sequence>VTDYEEFNHMYADNLAIVFGPTLLKSRDFAASMGNLGYHTSIIKCLILQYHWFFDIEEETSDIEYQEELLDPDIEVSEPEGEGIQTTHLLPDDASSFDNQSANSETHHEEIGNNFGEEGNLLWEESDGQIVQQHLDVGYKEDISFVEHQEQTLLTQPHEEHLLISSDILKEEIMVKEVQQQLNVGYKEDISFVEHQEQTSLTQSHEEDISFVEHQEQTSLTQPHEGHSLINNDIVKEENMVEFFII</sequence>
<reference evidence="1" key="1">
    <citation type="submission" date="2021-06" db="EMBL/GenBank/DDBJ databases">
        <authorList>
            <person name="Kallberg Y."/>
            <person name="Tangrot J."/>
            <person name="Rosling A."/>
        </authorList>
    </citation>
    <scope>NUCLEOTIDE SEQUENCE</scope>
    <source>
        <strain evidence="1">MA461A</strain>
    </source>
</reference>